<comment type="caution">
    <text evidence="13">The sequence shown here is derived from an EMBL/GenBank/DDBJ whole genome shotgun (WGS) entry which is preliminary data.</text>
</comment>
<feature type="transmembrane region" description="Helical" evidence="11">
    <location>
        <begin position="9"/>
        <end position="32"/>
    </location>
</feature>
<comment type="subcellular location">
    <subcellularLocation>
        <location evidence="1">Cell inner membrane</location>
        <topology evidence="1">Single-pass membrane protein</topology>
        <orientation evidence="1">Periplasmic side</orientation>
    </subcellularLocation>
</comment>
<keyword evidence="14" id="KW-1185">Reference proteome</keyword>
<evidence type="ECO:0000256" key="1">
    <source>
        <dbReference type="ARBA" id="ARBA00004383"/>
    </source>
</evidence>
<organism evidence="13 14">
    <name type="scientific">Pectinatus haikarae</name>
    <dbReference type="NCBI Taxonomy" id="349096"/>
    <lineage>
        <taxon>Bacteria</taxon>
        <taxon>Bacillati</taxon>
        <taxon>Bacillota</taxon>
        <taxon>Negativicutes</taxon>
        <taxon>Selenomonadales</taxon>
        <taxon>Selenomonadaceae</taxon>
        <taxon>Pectinatus</taxon>
    </lineage>
</organism>
<evidence type="ECO:0000256" key="8">
    <source>
        <dbReference type="ARBA" id="ARBA00022989"/>
    </source>
</evidence>
<keyword evidence="9 11" id="KW-0472">Membrane</keyword>
<dbReference type="NCBIfam" id="TIGR01352">
    <property type="entry name" value="tonB_Cterm"/>
    <property type="match status" value="1"/>
</dbReference>
<dbReference type="Pfam" id="PF03544">
    <property type="entry name" value="TonB_C"/>
    <property type="match status" value="1"/>
</dbReference>
<feature type="compositionally biased region" description="Low complexity" evidence="10">
    <location>
        <begin position="128"/>
        <end position="149"/>
    </location>
</feature>
<name>A0ABT9Y4I1_9FIRM</name>
<evidence type="ECO:0000256" key="11">
    <source>
        <dbReference type="SAM" id="Phobius"/>
    </source>
</evidence>
<comment type="similarity">
    <text evidence="2">Belongs to the TonB family.</text>
</comment>
<evidence type="ECO:0000259" key="12">
    <source>
        <dbReference type="PROSITE" id="PS52015"/>
    </source>
</evidence>
<dbReference type="InterPro" id="IPR037682">
    <property type="entry name" value="TonB_C"/>
</dbReference>
<proteinExistence type="inferred from homology"/>
<accession>A0ABT9Y4I1</accession>
<keyword evidence="7" id="KW-0653">Protein transport</keyword>
<dbReference type="Proteomes" id="UP001239167">
    <property type="component" value="Unassembled WGS sequence"/>
</dbReference>
<dbReference type="PANTHER" id="PTHR33446">
    <property type="entry name" value="PROTEIN TONB-RELATED"/>
    <property type="match status" value="1"/>
</dbReference>
<dbReference type="EMBL" id="JAUSUE010000002">
    <property type="protein sequence ID" value="MDQ0202732.1"/>
    <property type="molecule type" value="Genomic_DNA"/>
</dbReference>
<dbReference type="PRINTS" id="PR01374">
    <property type="entry name" value="TONBPROTEIN"/>
</dbReference>
<sequence length="260" mass="27278">MHNYRKSGWLASLGIHFLFFFIISYSGFFAIAKNFSKTPDTEIYMADDKSSAENESNSAESSGSQASAASSSDIIIDRDSLQNTYNENSDSTTEVKKLKITNSTKKSPAGSNAEKGQLSSGKQGNAIGTGSEGNSSDTGTDSTAGTGESKGTNGGNSAENNESALKAAINPIPLNAPIPSYPYSMRSSGIEGMVTVSFSVDALGNVETVSVLSSYGGAAFIEAALTAARQWTFSPAQNSSGQPVRCIISQTFNFKMETVK</sequence>
<keyword evidence="5" id="KW-0997">Cell inner membrane</keyword>
<evidence type="ECO:0000313" key="13">
    <source>
        <dbReference type="EMBL" id="MDQ0202732.1"/>
    </source>
</evidence>
<dbReference type="InterPro" id="IPR051045">
    <property type="entry name" value="TonB-dependent_transducer"/>
</dbReference>
<evidence type="ECO:0000256" key="5">
    <source>
        <dbReference type="ARBA" id="ARBA00022519"/>
    </source>
</evidence>
<keyword evidence="4" id="KW-1003">Cell membrane</keyword>
<evidence type="ECO:0000256" key="6">
    <source>
        <dbReference type="ARBA" id="ARBA00022692"/>
    </source>
</evidence>
<evidence type="ECO:0000256" key="10">
    <source>
        <dbReference type="SAM" id="MobiDB-lite"/>
    </source>
</evidence>
<gene>
    <name evidence="13" type="ORF">J2S01_000425</name>
</gene>
<dbReference type="SUPFAM" id="SSF74653">
    <property type="entry name" value="TolA/TonB C-terminal domain"/>
    <property type="match status" value="1"/>
</dbReference>
<dbReference type="InterPro" id="IPR003538">
    <property type="entry name" value="TonB"/>
</dbReference>
<feature type="region of interest" description="Disordered" evidence="10">
    <location>
        <begin position="47"/>
        <end position="160"/>
    </location>
</feature>
<evidence type="ECO:0000256" key="7">
    <source>
        <dbReference type="ARBA" id="ARBA00022927"/>
    </source>
</evidence>
<feature type="domain" description="TonB C-terminal" evidence="12">
    <location>
        <begin position="166"/>
        <end position="260"/>
    </location>
</feature>
<dbReference type="PROSITE" id="PS52015">
    <property type="entry name" value="TONB_CTD"/>
    <property type="match status" value="1"/>
</dbReference>
<dbReference type="InterPro" id="IPR006260">
    <property type="entry name" value="TonB/TolA_C"/>
</dbReference>
<feature type="compositionally biased region" description="Polar residues" evidence="10">
    <location>
        <begin position="81"/>
        <end position="92"/>
    </location>
</feature>
<feature type="compositionally biased region" description="Low complexity" evidence="10">
    <location>
        <begin position="53"/>
        <end position="72"/>
    </location>
</feature>
<keyword evidence="3" id="KW-0813">Transport</keyword>
<protein>
    <submittedName>
        <fullName evidence="13">Protein TonB</fullName>
    </submittedName>
</protein>
<evidence type="ECO:0000313" key="14">
    <source>
        <dbReference type="Proteomes" id="UP001239167"/>
    </source>
</evidence>
<reference evidence="13 14" key="1">
    <citation type="submission" date="2023-07" db="EMBL/GenBank/DDBJ databases">
        <title>Genomic Encyclopedia of Type Strains, Phase IV (KMG-IV): sequencing the most valuable type-strain genomes for metagenomic binning, comparative biology and taxonomic classification.</title>
        <authorList>
            <person name="Goeker M."/>
        </authorList>
    </citation>
    <scope>NUCLEOTIDE SEQUENCE [LARGE SCALE GENOMIC DNA]</scope>
    <source>
        <strain evidence="13 14">DSM 16980</strain>
    </source>
</reference>
<dbReference type="RefSeq" id="WP_196605255.1">
    <property type="nucleotide sequence ID" value="NZ_CP116940.1"/>
</dbReference>
<evidence type="ECO:0000256" key="2">
    <source>
        <dbReference type="ARBA" id="ARBA00006555"/>
    </source>
</evidence>
<dbReference type="Gene3D" id="3.30.1150.10">
    <property type="match status" value="1"/>
</dbReference>
<feature type="compositionally biased region" description="Polar residues" evidence="10">
    <location>
        <begin position="100"/>
        <end position="110"/>
    </location>
</feature>
<evidence type="ECO:0000256" key="4">
    <source>
        <dbReference type="ARBA" id="ARBA00022475"/>
    </source>
</evidence>
<evidence type="ECO:0000256" key="9">
    <source>
        <dbReference type="ARBA" id="ARBA00023136"/>
    </source>
</evidence>
<keyword evidence="6 11" id="KW-0812">Transmembrane</keyword>
<evidence type="ECO:0000256" key="3">
    <source>
        <dbReference type="ARBA" id="ARBA00022448"/>
    </source>
</evidence>
<keyword evidence="8 11" id="KW-1133">Transmembrane helix</keyword>